<dbReference type="RefSeq" id="WP_100319250.1">
    <property type="nucleotide sequence ID" value="NZ_CP024899.1"/>
</dbReference>
<keyword evidence="3" id="KW-0282">Flagellum</keyword>
<keyword evidence="3" id="KW-0966">Cell projection</keyword>
<evidence type="ECO:0000256" key="1">
    <source>
        <dbReference type="SAM" id="MobiDB-lite"/>
    </source>
</evidence>
<dbReference type="EMBL" id="CP024899">
    <property type="protein sequence ID" value="ATX67761.1"/>
    <property type="molecule type" value="Genomic_DNA"/>
</dbReference>
<evidence type="ECO:0000259" key="2">
    <source>
        <dbReference type="Pfam" id="PF10135"/>
    </source>
</evidence>
<dbReference type="KEGG" id="rbg:BG454_08195"/>
<feature type="region of interest" description="Disordered" evidence="1">
    <location>
        <begin position="1"/>
        <end position="21"/>
    </location>
</feature>
<accession>A0A2K8KEA9</accession>
<proteinExistence type="predicted"/>
<keyword evidence="3" id="KW-0969">Cilium</keyword>
<protein>
    <submittedName>
        <fullName evidence="3">Flagellar biosynthesis protein FlgJ</fullName>
    </submittedName>
</protein>
<reference evidence="3 4" key="1">
    <citation type="submission" date="2017-11" db="EMBL/GenBank/DDBJ databases">
        <title>Revised Sequence and Annotation of the Rhodobaca barguzinensis strain alga05 Genome.</title>
        <authorList>
            <person name="Kopejtka K."/>
            <person name="Tomasch J.M."/>
            <person name="Bunk B."/>
            <person name="Koblizek M."/>
        </authorList>
    </citation>
    <scope>NUCLEOTIDE SEQUENCE [LARGE SCALE GENOMIC DNA]</scope>
    <source>
        <strain evidence="4">alga05</strain>
    </source>
</reference>
<dbReference type="STRING" id="441209.GCA_001870665_01416"/>
<evidence type="ECO:0000313" key="3">
    <source>
        <dbReference type="EMBL" id="ATX67761.1"/>
    </source>
</evidence>
<feature type="domain" description="Flagellar protein FlgJ N-terminal" evidence="2">
    <location>
        <begin position="45"/>
        <end position="79"/>
    </location>
</feature>
<dbReference type="AlphaFoldDB" id="A0A2K8KEA9"/>
<gene>
    <name evidence="3" type="ORF">BG454_08195</name>
</gene>
<name>A0A2K8KEA9_9RHOB</name>
<dbReference type="Proteomes" id="UP000228948">
    <property type="component" value="Chromosome"/>
</dbReference>
<dbReference type="InterPro" id="IPR019301">
    <property type="entry name" value="Flagellar_prot_FlgJ_N"/>
</dbReference>
<sequence>MLRPPPAARPSDQPTPQMKQAAQEFEAAILSELLKAAGAGQSRTEFGGGEGEEQFASLLLDAQAKQIAAAGGIGFAEMALRGLMAQRGPEQGAT</sequence>
<evidence type="ECO:0000313" key="4">
    <source>
        <dbReference type="Proteomes" id="UP000228948"/>
    </source>
</evidence>
<organism evidence="3 4">
    <name type="scientific">Roseinatronobacter bogoriensis subsp. barguzinensis</name>
    <dbReference type="NCBI Taxonomy" id="441209"/>
    <lineage>
        <taxon>Bacteria</taxon>
        <taxon>Pseudomonadati</taxon>
        <taxon>Pseudomonadota</taxon>
        <taxon>Alphaproteobacteria</taxon>
        <taxon>Rhodobacterales</taxon>
        <taxon>Paracoccaceae</taxon>
        <taxon>Roseinatronobacter</taxon>
    </lineage>
</organism>
<dbReference type="Pfam" id="PF10135">
    <property type="entry name" value="Rod-binding"/>
    <property type="match status" value="1"/>
</dbReference>
<keyword evidence="4" id="KW-1185">Reference proteome</keyword>